<accession>A0A0B6CZA6</accession>
<protein>
    <submittedName>
        <fullName evidence="1">Uncharacterized protein</fullName>
    </submittedName>
</protein>
<evidence type="ECO:0000313" key="2">
    <source>
        <dbReference type="Proteomes" id="UP000031830"/>
    </source>
</evidence>
<gene>
    <name evidence="1" type="ORF">LA55_919</name>
</gene>
<organism evidence="1 2">
    <name type="scientific">Francisella philomiragia</name>
    <dbReference type="NCBI Taxonomy" id="28110"/>
    <lineage>
        <taxon>Bacteria</taxon>
        <taxon>Pseudomonadati</taxon>
        <taxon>Pseudomonadota</taxon>
        <taxon>Gammaproteobacteria</taxon>
        <taxon>Thiotrichales</taxon>
        <taxon>Francisellaceae</taxon>
        <taxon>Francisella</taxon>
    </lineage>
</organism>
<name>A0A0B6CZA6_9GAMM</name>
<evidence type="ECO:0000313" key="1">
    <source>
        <dbReference type="EMBL" id="AJI54190.1"/>
    </source>
</evidence>
<dbReference type="AlphaFoldDB" id="A0A0B6CZA6"/>
<sequence length="88" mass="10825">MEKTKKYNNVKFSVDALKEVYTLFCDFVKDDLENIHYRLKVYHDDSKWEYDEAENLNEFYSDYRKYQKDIVFSMRSLKIGVSIYLHME</sequence>
<dbReference type="KEGG" id="fpz:LA55_919"/>
<proteinExistence type="predicted"/>
<reference evidence="1 2" key="1">
    <citation type="journal article" date="2015" name="Genome Announc.">
        <title>Genome sequencing of 18 francisella strains to aid in assay development and testing.</title>
        <authorList>
            <person name="Johnson S.L."/>
            <person name="Daligault H.E."/>
            <person name="Davenport K.W."/>
            <person name="Coyne S.R."/>
            <person name="Frey K.G."/>
            <person name="Koroleva G.I."/>
            <person name="Broomall S.M."/>
            <person name="Bishop-Lilly K.A."/>
            <person name="Bruce D.C."/>
            <person name="Chertkov O."/>
            <person name="Freitas T."/>
            <person name="Jaissle J."/>
            <person name="Ladner J.T."/>
            <person name="Rosenzweig C.N."/>
            <person name="Gibbons H.S."/>
            <person name="Palacios G.F."/>
            <person name="Redden C.L."/>
            <person name="Xu Y."/>
            <person name="Minogue T.D."/>
            <person name="Chain P.S."/>
        </authorList>
    </citation>
    <scope>NUCLEOTIDE SEQUENCE [LARGE SCALE GENOMIC DNA]</scope>
    <source>
        <strain evidence="1 2">GA01-2794</strain>
    </source>
</reference>
<dbReference type="Proteomes" id="UP000031830">
    <property type="component" value="Chromosome"/>
</dbReference>
<dbReference type="RefSeq" id="WP_044526093.1">
    <property type="nucleotide sequence ID" value="NZ_CP009440.1"/>
</dbReference>
<dbReference type="EMBL" id="CP009440">
    <property type="protein sequence ID" value="AJI54190.1"/>
    <property type="molecule type" value="Genomic_DNA"/>
</dbReference>